<gene>
    <name evidence="1" type="ORF">EP10_003433</name>
</gene>
<organism evidence="1 2">
    <name type="scientific">Geobacillus icigianus</name>
    <dbReference type="NCBI Taxonomy" id="1430331"/>
    <lineage>
        <taxon>Bacteria</taxon>
        <taxon>Bacillati</taxon>
        <taxon>Bacillota</taxon>
        <taxon>Bacilli</taxon>
        <taxon>Bacillales</taxon>
        <taxon>Anoxybacillaceae</taxon>
        <taxon>Geobacillus</taxon>
    </lineage>
</organism>
<evidence type="ECO:0000313" key="1">
    <source>
        <dbReference type="EMBL" id="MEB3752518.1"/>
    </source>
</evidence>
<reference evidence="1 2" key="1">
    <citation type="journal article" date="2014" name="Genome Announc.">
        <title>Draft Genome Sequence of Geobacillus icigianus Strain G1w1T Isolated from Hot Springs in the Valley of Geysers, Kamchatka (Russian Federation).</title>
        <authorList>
            <person name="Bryanskaya A.V."/>
            <person name="Rozanov A.S."/>
            <person name="Logacheva M.D."/>
            <person name="Kotenko A.V."/>
            <person name="Peltek S.E."/>
        </authorList>
    </citation>
    <scope>NUCLEOTIDE SEQUENCE [LARGE SCALE GENOMIC DNA]</scope>
    <source>
        <strain evidence="1 2">G1w1</strain>
    </source>
</reference>
<keyword evidence="2" id="KW-1185">Reference proteome</keyword>
<dbReference type="Proteomes" id="UP000029267">
    <property type="component" value="Unassembled WGS sequence"/>
</dbReference>
<evidence type="ECO:0008006" key="3">
    <source>
        <dbReference type="Google" id="ProtNLM"/>
    </source>
</evidence>
<protein>
    <recommendedName>
        <fullName evidence="3">Zinc-finger domain-containing protein</fullName>
    </recommendedName>
</protein>
<dbReference type="RefSeq" id="WP_235207644.1">
    <property type="nucleotide sequence ID" value="NZ_JPYA02000006.1"/>
</dbReference>
<dbReference type="EMBL" id="JPYA02000006">
    <property type="protein sequence ID" value="MEB3752518.1"/>
    <property type="molecule type" value="Genomic_DNA"/>
</dbReference>
<evidence type="ECO:0000313" key="2">
    <source>
        <dbReference type="Proteomes" id="UP000029267"/>
    </source>
</evidence>
<name>A0ABU6BLG8_9BACL</name>
<sequence length="115" mass="13683">MTKTEKRRIRLQAIQILDQHCQRCEYHSKLNSCMSVCRECPHGQRMQEISRPLWEENDFDPYFLSHRVGRWSRDEDFYLVNHYDVHPVEVLAARLGRTTEAIRKRIAELKGGEPA</sequence>
<accession>A0ABU6BLG8</accession>
<comment type="caution">
    <text evidence="1">The sequence shown here is derived from an EMBL/GenBank/DDBJ whole genome shotgun (WGS) entry which is preliminary data.</text>
</comment>
<proteinExistence type="predicted"/>